<keyword evidence="1" id="KW-0812">Transmembrane</keyword>
<keyword evidence="1" id="KW-1133">Transmembrane helix</keyword>
<name>A0A679FQ83_KLEPN</name>
<dbReference type="RefSeq" id="WP_181695797.1">
    <property type="nucleotide sequence ID" value="NZ_AP022358.1"/>
</dbReference>
<organism evidence="2">
    <name type="scientific">Klebsiella pneumoniae</name>
    <dbReference type="NCBI Taxonomy" id="573"/>
    <lineage>
        <taxon>Bacteria</taxon>
        <taxon>Pseudomonadati</taxon>
        <taxon>Pseudomonadota</taxon>
        <taxon>Gammaproteobacteria</taxon>
        <taxon>Enterobacterales</taxon>
        <taxon>Enterobacteriaceae</taxon>
        <taxon>Klebsiella/Raoultella group</taxon>
        <taxon>Klebsiella</taxon>
        <taxon>Klebsiella pneumoniae complex</taxon>
    </lineage>
</organism>
<feature type="transmembrane region" description="Helical" evidence="1">
    <location>
        <begin position="80"/>
        <end position="106"/>
    </location>
</feature>
<geneLocation type="plasmid" evidence="2">
    <name>pE278_IMP6</name>
</geneLocation>
<dbReference type="AlphaFoldDB" id="A0A679FQ83"/>
<proteinExistence type="predicted"/>
<gene>
    <name evidence="2" type="primary">trbF</name>
    <name evidence="2" type="ORF">EIMP278_0810</name>
</gene>
<dbReference type="EMBL" id="AP022358">
    <property type="protein sequence ID" value="BBU78314.1"/>
    <property type="molecule type" value="Genomic_DNA"/>
</dbReference>
<reference evidence="2" key="1">
    <citation type="submission" date="2020-01" db="EMBL/GenBank/DDBJ databases">
        <title>Dynamics of blaIMP-6 dissemination in carbapenem resistant Enterobacteriacea isolated from regional surveillance in Osaka, Japan.</title>
        <authorList>
            <person name="Abe R."/>
            <person name="Akeda Y."/>
            <person name="Sugawara Y."/>
            <person name="Yamamoto N."/>
            <person name="Tomono K."/>
            <person name="Takeuchi D."/>
            <person name="Kawahara R."/>
            <person name="Hamada S."/>
        </authorList>
    </citation>
    <scope>NUCLEOTIDE SEQUENCE</scope>
    <source>
        <strain evidence="2">E278</strain>
        <plasmid evidence="2">pE278_IMP6</plasmid>
    </source>
</reference>
<dbReference type="NCBIfam" id="NF010306">
    <property type="entry name" value="PRK13743.1"/>
    <property type="match status" value="1"/>
</dbReference>
<protein>
    <submittedName>
        <fullName evidence="2">Conjugal transfer protein TrbF</fullName>
    </submittedName>
</protein>
<sequence length="138" mass="15829">MPAFLFPASLKDSGQTAAEKIEQLKPEFIHRERRLEIYLELFIVFLTAGALLLWIMRFLFNICVDDWIASGDLRVKDLWNIMMYAIPYALIAVGVGFFVAGVTLAIRNFFSYHLKTLFILRNDRVKKNAVRNGGLDAN</sequence>
<evidence type="ECO:0000256" key="1">
    <source>
        <dbReference type="SAM" id="Phobius"/>
    </source>
</evidence>
<accession>A0A679FQ83</accession>
<feature type="transmembrane region" description="Helical" evidence="1">
    <location>
        <begin position="37"/>
        <end position="60"/>
    </location>
</feature>
<evidence type="ECO:0000313" key="2">
    <source>
        <dbReference type="EMBL" id="BBU78314.1"/>
    </source>
</evidence>
<keyword evidence="1" id="KW-0472">Membrane</keyword>
<keyword evidence="2" id="KW-0614">Plasmid</keyword>